<feature type="region of interest" description="Disordered" evidence="1">
    <location>
        <begin position="62"/>
        <end position="81"/>
    </location>
</feature>
<dbReference type="EMBL" id="JAEFCI010007844">
    <property type="protein sequence ID" value="KAG5458820.1"/>
    <property type="molecule type" value="Genomic_DNA"/>
</dbReference>
<accession>A0A8H7ZT85</accession>
<reference evidence="2 3" key="1">
    <citation type="journal article" name="Sci. Rep.">
        <title>Genome-scale phylogenetic analyses confirm Olpidium as the closest living zoosporic fungus to the non-flagellated, terrestrial fungi.</title>
        <authorList>
            <person name="Chang Y."/>
            <person name="Rochon D."/>
            <person name="Sekimoto S."/>
            <person name="Wang Y."/>
            <person name="Chovatia M."/>
            <person name="Sandor L."/>
            <person name="Salamov A."/>
            <person name="Grigoriev I.V."/>
            <person name="Stajich J.E."/>
            <person name="Spatafora J.W."/>
        </authorList>
    </citation>
    <scope>NUCLEOTIDE SEQUENCE [LARGE SCALE GENOMIC DNA]</scope>
    <source>
        <strain evidence="2">S191</strain>
    </source>
</reference>
<protein>
    <submittedName>
        <fullName evidence="2">Uncharacterized protein</fullName>
    </submittedName>
</protein>
<name>A0A8H7ZT85_9FUNG</name>
<evidence type="ECO:0000313" key="2">
    <source>
        <dbReference type="EMBL" id="KAG5458820.1"/>
    </source>
</evidence>
<evidence type="ECO:0000256" key="1">
    <source>
        <dbReference type="SAM" id="MobiDB-lite"/>
    </source>
</evidence>
<gene>
    <name evidence="2" type="ORF">BJ554DRAFT_883</name>
</gene>
<sequence length="629" mass="69085">MANFPLSEIREGCRPVSSSLRLPGCRRTEERSCRNLFGTRSGEKATDNESIFFVCLRPPRQSKATRSLPAGGRKSRDESRPRRIPALASAILLALCARFPSAAGGIPAAPGFADTAFPPADYDGAGDATGQADPDDLDDVAAGTIPRMQLFSSEPPRLQEQCGPWVTAYADLHARILNAEAPARYAVYVPLDAGFSDWLSGLVTGFLYALITGAFFPLRLLRVPPSSPPALSHRVRAGHRYLFPAVAFNLQVFTRTPSPVSKKGRAFQIHESQELADLSLAFESPFINWSAPAYNFRYEDFSLPGCGGGRRGDLTYSCWSYVNGNVERNFFVEKNLTDFPNNATHVGLLFLQQRLFLPHVRKPAPQTAAARFRPDAALGLRLRVPVSVPGAAGAVEPRPRAGAGARRPHRARHRDQHPHGGQVPAPAVGRPGRRLLRVFRLRGPGRAGAGGAGAESRVAADIGLDRGAAGREAALREQARDRHRAPRAPHQLPLAPGRRLPRPPPRQRRLAARRVRHVPARRRRLPRRLLLERVCPEGRVAGLQRGRPHLHHLRAGPKMRRGRLHARPGVRAAVVRHLSFCALDLDNVISALQPEAPHRRASLSLSSLSLSLSVAFAVVRFRLFFFVFR</sequence>
<organism evidence="2 3">
    <name type="scientific">Olpidium bornovanus</name>
    <dbReference type="NCBI Taxonomy" id="278681"/>
    <lineage>
        <taxon>Eukaryota</taxon>
        <taxon>Fungi</taxon>
        <taxon>Fungi incertae sedis</taxon>
        <taxon>Olpidiomycota</taxon>
        <taxon>Olpidiomycotina</taxon>
        <taxon>Olpidiomycetes</taxon>
        <taxon>Olpidiales</taxon>
        <taxon>Olpidiaceae</taxon>
        <taxon>Olpidium</taxon>
    </lineage>
</organism>
<feature type="compositionally biased region" description="Basic residues" evidence="1">
    <location>
        <begin position="406"/>
        <end position="416"/>
    </location>
</feature>
<comment type="caution">
    <text evidence="2">The sequence shown here is derived from an EMBL/GenBank/DDBJ whole genome shotgun (WGS) entry which is preliminary data.</text>
</comment>
<proteinExistence type="predicted"/>
<dbReference type="AlphaFoldDB" id="A0A8H7ZT85"/>
<feature type="region of interest" description="Disordered" evidence="1">
    <location>
        <begin position="391"/>
        <end position="429"/>
    </location>
</feature>
<feature type="compositionally biased region" description="Low complexity" evidence="1">
    <location>
        <begin position="391"/>
        <end position="405"/>
    </location>
</feature>
<keyword evidence="3" id="KW-1185">Reference proteome</keyword>
<dbReference type="Proteomes" id="UP000673691">
    <property type="component" value="Unassembled WGS sequence"/>
</dbReference>
<feature type="region of interest" description="Disordered" evidence="1">
    <location>
        <begin position="471"/>
        <end position="517"/>
    </location>
</feature>
<evidence type="ECO:0000313" key="3">
    <source>
        <dbReference type="Proteomes" id="UP000673691"/>
    </source>
</evidence>
<feature type="compositionally biased region" description="Low complexity" evidence="1">
    <location>
        <begin position="488"/>
        <end position="498"/>
    </location>
</feature>
<feature type="compositionally biased region" description="Basic residues" evidence="1">
    <location>
        <begin position="499"/>
        <end position="517"/>
    </location>
</feature>
<dbReference type="OrthoDB" id="428346at2759"/>